<keyword evidence="1" id="KW-0175">Coiled coil</keyword>
<dbReference type="GO" id="GO:0006997">
    <property type="term" value="P:nucleus organization"/>
    <property type="evidence" value="ECO:0007669"/>
    <property type="project" value="InterPro"/>
</dbReference>
<dbReference type="EMBL" id="AMZH03001646">
    <property type="protein sequence ID" value="RRT78561.1"/>
    <property type="molecule type" value="Genomic_DNA"/>
</dbReference>
<comment type="similarity">
    <text evidence="4">Belongs to the CRWN family.</text>
</comment>
<dbReference type="InterPro" id="IPR040418">
    <property type="entry name" value="CRWN"/>
</dbReference>
<comment type="caution">
    <text evidence="6">The sequence shown here is derived from an EMBL/GenBank/DDBJ whole genome shotgun (WGS) entry which is preliminary data.</text>
</comment>
<evidence type="ECO:0000256" key="1">
    <source>
        <dbReference type="ARBA" id="ARBA00023054"/>
    </source>
</evidence>
<evidence type="ECO:0000256" key="2">
    <source>
        <dbReference type="ARBA" id="ARBA00023242"/>
    </source>
</evidence>
<organism evidence="6 7">
    <name type="scientific">Ensete ventricosum</name>
    <name type="common">Abyssinian banana</name>
    <name type="synonym">Musa ensete</name>
    <dbReference type="NCBI Taxonomy" id="4639"/>
    <lineage>
        <taxon>Eukaryota</taxon>
        <taxon>Viridiplantae</taxon>
        <taxon>Streptophyta</taxon>
        <taxon>Embryophyta</taxon>
        <taxon>Tracheophyta</taxon>
        <taxon>Spermatophyta</taxon>
        <taxon>Magnoliopsida</taxon>
        <taxon>Liliopsida</taxon>
        <taxon>Zingiberales</taxon>
        <taxon>Musaceae</taxon>
        <taxon>Ensete</taxon>
    </lineage>
</organism>
<comment type="subcellular location">
    <subcellularLocation>
        <location evidence="3">Nucleus lamina</location>
    </subcellularLocation>
</comment>
<accession>A0A427AQP9</accession>
<evidence type="ECO:0000256" key="5">
    <source>
        <dbReference type="SAM" id="MobiDB-lite"/>
    </source>
</evidence>
<dbReference type="PANTHER" id="PTHR31908">
    <property type="entry name" value="PROTEIN CROWDED NUCLEI 4"/>
    <property type="match status" value="1"/>
</dbReference>
<evidence type="ECO:0000313" key="7">
    <source>
        <dbReference type="Proteomes" id="UP000287651"/>
    </source>
</evidence>
<reference evidence="6 7" key="1">
    <citation type="journal article" date="2014" name="Agronomy (Basel)">
        <title>A Draft Genome Sequence for Ensete ventricosum, the Drought-Tolerant Tree Against Hunger.</title>
        <authorList>
            <person name="Harrison J."/>
            <person name="Moore K.A."/>
            <person name="Paszkiewicz K."/>
            <person name="Jones T."/>
            <person name="Grant M."/>
            <person name="Ambacheew D."/>
            <person name="Muzemil S."/>
            <person name="Studholme D.J."/>
        </authorList>
    </citation>
    <scope>NUCLEOTIDE SEQUENCE [LARGE SCALE GENOMIC DNA]</scope>
</reference>
<protein>
    <submittedName>
        <fullName evidence="6">Uncharacterized protein</fullName>
    </submittedName>
</protein>
<dbReference type="Proteomes" id="UP000287651">
    <property type="component" value="Unassembled WGS sequence"/>
</dbReference>
<gene>
    <name evidence="6" type="ORF">B296_00009263</name>
</gene>
<feature type="region of interest" description="Disordered" evidence="5">
    <location>
        <begin position="1"/>
        <end position="31"/>
    </location>
</feature>
<evidence type="ECO:0000256" key="4">
    <source>
        <dbReference type="ARBA" id="ARBA00024208"/>
    </source>
</evidence>
<keyword evidence="2" id="KW-0539">Nucleus</keyword>
<evidence type="ECO:0000313" key="6">
    <source>
        <dbReference type="EMBL" id="RRT78561.1"/>
    </source>
</evidence>
<name>A0A427AQP9_ENSVE</name>
<dbReference type="GO" id="GO:0005652">
    <property type="term" value="C:nuclear lamina"/>
    <property type="evidence" value="ECO:0007669"/>
    <property type="project" value="UniProtKB-SubCell"/>
</dbReference>
<dbReference type="AlphaFoldDB" id="A0A427AQP9"/>
<proteinExistence type="inferred from homology"/>
<evidence type="ECO:0000256" key="3">
    <source>
        <dbReference type="ARBA" id="ARBA00024186"/>
    </source>
</evidence>
<dbReference type="PANTHER" id="PTHR31908:SF2">
    <property type="entry name" value="PROTEIN CROWDED NUCLEI 4"/>
    <property type="match status" value="1"/>
</dbReference>
<sequence length="106" mass="11940">MTSPRPGGTPASLAVNASKTPATGGNPLGDDAIWKRLKESGLDEESVKRRDKAALISYITKLESEVRFFIFPWNSFSLILDVWVGTCFDVEGFWLIVWGFRRYLQI</sequence>